<evidence type="ECO:0000313" key="3">
    <source>
        <dbReference type="EMBL" id="EGU38154.1"/>
    </source>
</evidence>
<reference evidence="3 4" key="1">
    <citation type="journal article" date="2012" name="Int. J. Syst. Evol. Microbiol.">
        <title>Vibrio caribbeanicus sp. nov., isolated from the marine sponge Scleritoderma cyanea.</title>
        <authorList>
            <person name="Hoffmann M."/>
            <person name="Monday S.R."/>
            <person name="Allard M.W."/>
            <person name="Strain E.A."/>
            <person name="Whittaker P."/>
            <person name="Naum M."/>
            <person name="McCarthy P.J."/>
            <person name="Lopez J.V."/>
            <person name="Fischer M."/>
            <person name="Brown E.W."/>
        </authorList>
    </citation>
    <scope>NUCLEOTIDE SEQUENCE [LARGE SCALE GENOMIC DNA]</scope>
    <source>
        <strain evidence="3 4">ATCC 700023</strain>
    </source>
</reference>
<dbReference type="EMBL" id="AFWF01000175">
    <property type="protein sequence ID" value="EGU38154.1"/>
    <property type="molecule type" value="Genomic_DNA"/>
</dbReference>
<dbReference type="Gene3D" id="2.40.50.200">
    <property type="entry name" value="Bacterial OB-fold"/>
    <property type="match status" value="1"/>
</dbReference>
<keyword evidence="4" id="KW-1185">Reference proteome</keyword>
<evidence type="ECO:0000256" key="2">
    <source>
        <dbReference type="SAM" id="SignalP"/>
    </source>
</evidence>
<evidence type="ECO:0000256" key="1">
    <source>
        <dbReference type="ARBA" id="ARBA00022729"/>
    </source>
</evidence>
<name>F9S3D0_9VIBR</name>
<dbReference type="AlphaFoldDB" id="F9S3D0"/>
<protein>
    <submittedName>
        <fullName evidence="3">Uncharacterized protein</fullName>
    </submittedName>
</protein>
<evidence type="ECO:0000313" key="4">
    <source>
        <dbReference type="Proteomes" id="UP000004605"/>
    </source>
</evidence>
<keyword evidence="1 2" id="KW-0732">Signal</keyword>
<dbReference type="InterPro" id="IPR005220">
    <property type="entry name" value="CarO-like"/>
</dbReference>
<dbReference type="Pfam" id="PF04076">
    <property type="entry name" value="BOF"/>
    <property type="match status" value="1"/>
</dbReference>
<dbReference type="RefSeq" id="WP_006712584.1">
    <property type="nucleotide sequence ID" value="NZ_AFWF01000175.1"/>
</dbReference>
<gene>
    <name evidence="3" type="ORF">VII00023_19499</name>
</gene>
<dbReference type="OrthoDB" id="5901218at2"/>
<accession>F9S3D0</accession>
<dbReference type="PANTHER" id="PTHR36571">
    <property type="entry name" value="PROTEIN YGIW"/>
    <property type="match status" value="1"/>
</dbReference>
<feature type="signal peptide" evidence="2">
    <location>
        <begin position="1"/>
        <end position="19"/>
    </location>
</feature>
<feature type="chain" id="PRO_5003386506" evidence="2">
    <location>
        <begin position="20"/>
        <end position="126"/>
    </location>
</feature>
<dbReference type="NCBIfam" id="NF033674">
    <property type="entry name" value="stress_OB_fold"/>
    <property type="match status" value="1"/>
</dbReference>
<comment type="caution">
    <text evidence="3">The sequence shown here is derived from an EMBL/GenBank/DDBJ whole genome shotgun (WGS) entry which is preliminary data.</text>
</comment>
<organism evidence="3 4">
    <name type="scientific">Vibrio ichthyoenteri ATCC 700023</name>
    <dbReference type="NCBI Taxonomy" id="870968"/>
    <lineage>
        <taxon>Bacteria</taxon>
        <taxon>Pseudomonadati</taxon>
        <taxon>Pseudomonadota</taxon>
        <taxon>Gammaproteobacteria</taxon>
        <taxon>Vibrionales</taxon>
        <taxon>Vibrionaceae</taxon>
        <taxon>Vibrio</taxon>
    </lineage>
</organism>
<dbReference type="SUPFAM" id="SSF101756">
    <property type="entry name" value="Hypothetical protein YgiW"/>
    <property type="match status" value="1"/>
</dbReference>
<dbReference type="PANTHER" id="PTHR36571:SF1">
    <property type="entry name" value="PROTEIN YGIW"/>
    <property type="match status" value="1"/>
</dbReference>
<proteinExistence type="predicted"/>
<dbReference type="InterPro" id="IPR036700">
    <property type="entry name" value="BOBF_sf"/>
</dbReference>
<dbReference type="Proteomes" id="UP000004605">
    <property type="component" value="Unassembled WGS sequence"/>
</dbReference>
<sequence length="126" mass="14004">MKKMITIAALILAPSIALAGDHQHDQRHEQNNAIQYNGPVALSNVATLLKESTMFTEKEVVVEGHLIRQISAETFVFSDGNAEVQVELDDDIRLQSALTATTRVRLYGEFESGRTPEIDVDRLQVL</sequence>